<keyword evidence="2" id="KW-1133">Transmembrane helix</keyword>
<dbReference type="CDD" id="cd06225">
    <property type="entry name" value="HAMP"/>
    <property type="match status" value="1"/>
</dbReference>
<dbReference type="AlphaFoldDB" id="A0A7Y9LPW7"/>
<dbReference type="InterPro" id="IPR001932">
    <property type="entry name" value="PPM-type_phosphatase-like_dom"/>
</dbReference>
<dbReference type="NCBIfam" id="NF038263">
    <property type="entry name" value="prot_phos_SiaA"/>
    <property type="match status" value="1"/>
</dbReference>
<dbReference type="SMART" id="SM00331">
    <property type="entry name" value="PP2C_SIG"/>
    <property type="match status" value="1"/>
</dbReference>
<dbReference type="InterPro" id="IPR052016">
    <property type="entry name" value="Bact_Sigma-Reg"/>
</dbReference>
<dbReference type="Proteomes" id="UP000542125">
    <property type="component" value="Unassembled WGS sequence"/>
</dbReference>
<feature type="transmembrane region" description="Helical" evidence="2">
    <location>
        <begin position="308"/>
        <end position="331"/>
    </location>
</feature>
<keyword evidence="2" id="KW-0472">Membrane</keyword>
<keyword evidence="5" id="KW-1185">Reference proteome</keyword>
<dbReference type="GO" id="GO:0007165">
    <property type="term" value="P:signal transduction"/>
    <property type="evidence" value="ECO:0007669"/>
    <property type="project" value="InterPro"/>
</dbReference>
<dbReference type="InterPro" id="IPR036457">
    <property type="entry name" value="PPM-type-like_dom_sf"/>
</dbReference>
<evidence type="ECO:0000256" key="2">
    <source>
        <dbReference type="SAM" id="Phobius"/>
    </source>
</evidence>
<evidence type="ECO:0000259" key="3">
    <source>
        <dbReference type="PROSITE" id="PS50885"/>
    </source>
</evidence>
<evidence type="ECO:0000256" key="1">
    <source>
        <dbReference type="ARBA" id="ARBA00022801"/>
    </source>
</evidence>
<proteinExistence type="predicted"/>
<dbReference type="GO" id="GO:0016020">
    <property type="term" value="C:membrane"/>
    <property type="evidence" value="ECO:0007669"/>
    <property type="project" value="InterPro"/>
</dbReference>
<keyword evidence="2" id="KW-0812">Transmembrane</keyword>
<organism evidence="4 5">
    <name type="scientific">Pigmentiphaga litoralis</name>
    <dbReference type="NCBI Taxonomy" id="516702"/>
    <lineage>
        <taxon>Bacteria</taxon>
        <taxon>Pseudomonadati</taxon>
        <taxon>Pseudomonadota</taxon>
        <taxon>Betaproteobacteria</taxon>
        <taxon>Burkholderiales</taxon>
        <taxon>Alcaligenaceae</taxon>
        <taxon>Pigmentiphaga</taxon>
    </lineage>
</organism>
<dbReference type="SMART" id="SM00304">
    <property type="entry name" value="HAMP"/>
    <property type="match status" value="1"/>
</dbReference>
<comment type="caution">
    <text evidence="4">The sequence shown here is derived from an EMBL/GenBank/DDBJ whole genome shotgun (WGS) entry which is preliminary data.</text>
</comment>
<dbReference type="PROSITE" id="PS50885">
    <property type="entry name" value="HAMP"/>
    <property type="match status" value="1"/>
</dbReference>
<dbReference type="Gene3D" id="3.60.40.10">
    <property type="entry name" value="PPM-type phosphatase domain"/>
    <property type="match status" value="1"/>
</dbReference>
<dbReference type="SUPFAM" id="SSF158472">
    <property type="entry name" value="HAMP domain-like"/>
    <property type="match status" value="1"/>
</dbReference>
<dbReference type="GO" id="GO:0016791">
    <property type="term" value="F:phosphatase activity"/>
    <property type="evidence" value="ECO:0007669"/>
    <property type="project" value="TreeGrafter"/>
</dbReference>
<evidence type="ECO:0000313" key="4">
    <source>
        <dbReference type="EMBL" id="NYE84706.1"/>
    </source>
</evidence>
<dbReference type="EMBL" id="JACBYR010000001">
    <property type="protein sequence ID" value="NYE84706.1"/>
    <property type="molecule type" value="Genomic_DNA"/>
</dbReference>
<dbReference type="Pfam" id="PF00672">
    <property type="entry name" value="HAMP"/>
    <property type="match status" value="1"/>
</dbReference>
<dbReference type="InterPro" id="IPR003660">
    <property type="entry name" value="HAMP_dom"/>
</dbReference>
<gene>
    <name evidence="4" type="ORF">FHW18_003977</name>
</gene>
<keyword evidence="1" id="KW-0378">Hydrolase</keyword>
<reference evidence="4 5" key="1">
    <citation type="submission" date="2020-07" db="EMBL/GenBank/DDBJ databases">
        <title>Genomic Encyclopedia of Type Strains, Phase IV (KMG-V): Genome sequencing to study the core and pangenomes of soil and plant-associated prokaryotes.</title>
        <authorList>
            <person name="Whitman W."/>
        </authorList>
    </citation>
    <scope>NUCLEOTIDE SEQUENCE [LARGE SCALE GENOMIC DNA]</scope>
    <source>
        <strain evidence="4 5">SAS40</strain>
    </source>
</reference>
<dbReference type="Gene3D" id="6.10.340.10">
    <property type="match status" value="1"/>
</dbReference>
<dbReference type="PANTHER" id="PTHR43156">
    <property type="entry name" value="STAGE II SPORULATION PROTEIN E-RELATED"/>
    <property type="match status" value="1"/>
</dbReference>
<sequence length="658" mass="71990">MLGLRGKSLVALLLSCALALIPAAFIAWQGVETVRNHFGLAYARNHTLLHREQIFAPVSRELALASRLANSVVTRRWLSNLDDAAARDLFFEEAEGYRADLRDHSYFVADSQGHYYYNDSKAPVSTTPRYTTAPDKASDNWYYATMRSPDAYNINVELSAQLKITNVWFNVAVQDGGRRLGVVGTGLNLSKFLNDFLATNESGVTPIIIDRNGAIQAHPDTRRIAYGSVSEKATEQQTAFGLLGSDAERASLRTAMAAAEAKPANPVDLWATVDGKRQLLVLAYIPDLRWHVLSIVDLRAAQVIDPGWATQALIAFVLLLAALLIVFGYAVERLVLKPLRRLQQSAQAISAGRYDTALPDETDDEIGELSRAFGAMAAKVQTHTAELEERVRERTKELQAANSSMAAAHKQIDDSIDYASLIQRAILPDRQMVQSLGAHHFVMWHPRDVVGGDFYVFLPDGDNCLLGVVDCAGHGVAGALMTMLARAAIDHAIKEVGARDPAAILARTDAAMRAMLRDTEMPRSLATNMDAGLVYVDRATGLAHFAGAKMSLYASDGVTTQEFPGGRRALGERRLGEYTNIVTELSGRTFYMITDGVLDQAGGEHGYGFGSRRFAELLQSIAGESLQDQAAAVEQALVNYRGDLPQRDDITILSFRFE</sequence>
<dbReference type="PANTHER" id="PTHR43156:SF9">
    <property type="entry name" value="HAMP DOMAIN-CONTAINING PROTEIN"/>
    <property type="match status" value="1"/>
</dbReference>
<accession>A0A7Y9LPW7</accession>
<name>A0A7Y9LPW7_9BURK</name>
<feature type="domain" description="HAMP" evidence="3">
    <location>
        <begin position="333"/>
        <end position="385"/>
    </location>
</feature>
<dbReference type="Gene3D" id="3.30.450.20">
    <property type="entry name" value="PAS domain"/>
    <property type="match status" value="1"/>
</dbReference>
<dbReference type="RefSeq" id="WP_306455909.1">
    <property type="nucleotide sequence ID" value="NZ_JACBYR010000001.1"/>
</dbReference>
<evidence type="ECO:0000313" key="5">
    <source>
        <dbReference type="Proteomes" id="UP000542125"/>
    </source>
</evidence>
<protein>
    <submittedName>
        <fullName evidence="4">Serine phosphatase RsbU (Regulator of sigma subunit)</fullName>
    </submittedName>
</protein>
<dbReference type="Pfam" id="PF07228">
    <property type="entry name" value="SpoIIE"/>
    <property type="match status" value="1"/>
</dbReference>